<dbReference type="HOGENOM" id="CLU_055621_2_1_9"/>
<feature type="transmembrane region" description="Helical" evidence="1">
    <location>
        <begin position="54"/>
        <end position="73"/>
    </location>
</feature>
<dbReference type="Pfam" id="PF04018">
    <property type="entry name" value="VCA0040-like"/>
    <property type="match status" value="1"/>
</dbReference>
<feature type="transmembrane region" description="Helical" evidence="1">
    <location>
        <begin position="205"/>
        <end position="227"/>
    </location>
</feature>
<dbReference type="RefSeq" id="WP_003778719.1">
    <property type="nucleotide sequence ID" value="NZ_JH992961.1"/>
</dbReference>
<dbReference type="AlphaFoldDB" id="K9EB72"/>
<evidence type="ECO:0000313" key="2">
    <source>
        <dbReference type="EMBL" id="EKU93111.1"/>
    </source>
</evidence>
<feature type="transmembrane region" description="Helical" evidence="1">
    <location>
        <begin position="85"/>
        <end position="104"/>
    </location>
</feature>
<feature type="transmembrane region" description="Helical" evidence="1">
    <location>
        <begin position="6"/>
        <end position="34"/>
    </location>
</feature>
<dbReference type="Proteomes" id="UP000009875">
    <property type="component" value="Unassembled WGS sequence"/>
</dbReference>
<feature type="transmembrane region" description="Helical" evidence="1">
    <location>
        <begin position="274"/>
        <end position="295"/>
    </location>
</feature>
<feature type="transmembrane region" description="Helical" evidence="1">
    <location>
        <begin position="116"/>
        <end position="135"/>
    </location>
</feature>
<organism evidence="2 3">
    <name type="scientific">Alloiococcus otitis ATCC 51267</name>
    <dbReference type="NCBI Taxonomy" id="883081"/>
    <lineage>
        <taxon>Bacteria</taxon>
        <taxon>Bacillati</taxon>
        <taxon>Bacillota</taxon>
        <taxon>Bacilli</taxon>
        <taxon>Lactobacillales</taxon>
        <taxon>Carnobacteriaceae</taxon>
        <taxon>Alloiococcus</taxon>
    </lineage>
</organism>
<dbReference type="PANTHER" id="PTHR37308:SF1">
    <property type="entry name" value="POLYPRENYL-PHOSPHATE TRANSPORTER"/>
    <property type="match status" value="1"/>
</dbReference>
<keyword evidence="1" id="KW-0812">Transmembrane</keyword>
<dbReference type="PATRIC" id="fig|883081.3.peg.1365"/>
<feature type="transmembrane region" description="Helical" evidence="1">
    <location>
        <begin position="155"/>
        <end position="184"/>
    </location>
</feature>
<evidence type="ECO:0008006" key="4">
    <source>
        <dbReference type="Google" id="ProtNLM"/>
    </source>
</evidence>
<protein>
    <recommendedName>
        <fullName evidence="4">DUF368 domain-containing protein</fullName>
    </recommendedName>
</protein>
<reference evidence="2 3" key="1">
    <citation type="submission" date="2012-09" db="EMBL/GenBank/DDBJ databases">
        <title>The Genome Sequence of Alloiococcus otitis ATCC 51267.</title>
        <authorList>
            <consortium name="The Broad Institute Genome Sequencing Platform"/>
            <person name="Earl A."/>
            <person name="Ward D."/>
            <person name="Feldgarden M."/>
            <person name="Gevers D."/>
            <person name="Huys G."/>
            <person name="Walker B."/>
            <person name="Young S.K."/>
            <person name="Zeng Q."/>
            <person name="Gargeya S."/>
            <person name="Fitzgerald M."/>
            <person name="Haas B."/>
            <person name="Abouelleil A."/>
            <person name="Alvarado L."/>
            <person name="Arachchi H.M."/>
            <person name="Berlin A.M."/>
            <person name="Chapman S.B."/>
            <person name="Goldberg J."/>
            <person name="Griggs A."/>
            <person name="Gujja S."/>
            <person name="Hansen M."/>
            <person name="Howarth C."/>
            <person name="Imamovic A."/>
            <person name="Larimer J."/>
            <person name="McCowen C."/>
            <person name="Montmayeur A."/>
            <person name="Murphy C."/>
            <person name="Neiman D."/>
            <person name="Pearson M."/>
            <person name="Priest M."/>
            <person name="Roberts A."/>
            <person name="Saif S."/>
            <person name="Shea T."/>
            <person name="Sisk P."/>
            <person name="Sykes S."/>
            <person name="Wortman J."/>
            <person name="Nusbaum C."/>
            <person name="Birren B."/>
        </authorList>
    </citation>
    <scope>NUCLEOTIDE SEQUENCE [LARGE SCALE GENOMIC DNA]</scope>
    <source>
        <strain evidence="2 3">ATCC 51267</strain>
    </source>
</reference>
<proteinExistence type="predicted"/>
<dbReference type="EMBL" id="AGXA01000025">
    <property type="protein sequence ID" value="EKU93111.1"/>
    <property type="molecule type" value="Genomic_DNA"/>
</dbReference>
<gene>
    <name evidence="2" type="ORF">HMPREF9698_01188</name>
</gene>
<dbReference type="PANTHER" id="PTHR37308">
    <property type="entry name" value="INTEGRAL MEMBRANE PROTEIN"/>
    <property type="match status" value="1"/>
</dbReference>
<dbReference type="OrthoDB" id="9793746at2"/>
<keyword evidence="1" id="KW-1133">Transmembrane helix</keyword>
<feature type="transmembrane region" description="Helical" evidence="1">
    <location>
        <begin position="239"/>
        <end position="262"/>
    </location>
</feature>
<evidence type="ECO:0000256" key="1">
    <source>
        <dbReference type="SAM" id="Phobius"/>
    </source>
</evidence>
<sequence length="303" mass="32634">MSYIWMVIKGILVGVANLIPGVSGGTMAVSLAIYDDLIFAITHLKKAFKKSMSILLPLALGILLGIVFFSYAIEVLLSQYTFPTAMAFVGLVLGGLPILLRQFAHTLKTERESIGWSQLVVFTLFFALIVVLSFYQESDVTFEALDLTLANLAILFFVGLIAAATMVIPGISGSLVLMILGYYYNIINTLTNFFDALRSLDTQGILHGLALLIPFGLGVLVGIFLISKIIEYLFANQPVLTYSGIFGLVLASPIAILLNTGAIASLSSLPVDQMIRFVSAGGLLLALCFIGTYWLGQAGDQSE</sequence>
<name>K9EB72_9LACT</name>
<evidence type="ECO:0000313" key="3">
    <source>
        <dbReference type="Proteomes" id="UP000009875"/>
    </source>
</evidence>
<dbReference type="InterPro" id="IPR007163">
    <property type="entry name" value="VCA0040-like"/>
</dbReference>
<accession>K9EB72</accession>
<dbReference type="eggNOG" id="COG2035">
    <property type="taxonomic scope" value="Bacteria"/>
</dbReference>
<keyword evidence="3" id="KW-1185">Reference proteome</keyword>
<comment type="caution">
    <text evidence="2">The sequence shown here is derived from an EMBL/GenBank/DDBJ whole genome shotgun (WGS) entry which is preliminary data.</text>
</comment>
<keyword evidence="1" id="KW-0472">Membrane</keyword>